<dbReference type="InterPro" id="IPR001932">
    <property type="entry name" value="PPM-type_phosphatase-like_dom"/>
</dbReference>
<dbReference type="SUPFAM" id="SSF81606">
    <property type="entry name" value="PP2C-like"/>
    <property type="match status" value="1"/>
</dbReference>
<comment type="caution">
    <text evidence="3">The sequence shown here is derived from an EMBL/GenBank/DDBJ whole genome shotgun (WGS) entry which is preliminary data.</text>
</comment>
<dbReference type="Gene3D" id="3.60.40.10">
    <property type="entry name" value="PPM-type phosphatase domain"/>
    <property type="match status" value="1"/>
</dbReference>
<gene>
    <name evidence="3" type="ORF">IAA45_07445</name>
</gene>
<dbReference type="InterPro" id="IPR036457">
    <property type="entry name" value="PPM-type-like_dom_sf"/>
</dbReference>
<dbReference type="InterPro" id="IPR045768">
    <property type="entry name" value="SpoIIE_N"/>
</dbReference>
<dbReference type="Pfam" id="PF19732">
    <property type="entry name" value="SpoIIE_N"/>
    <property type="match status" value="1"/>
</dbReference>
<dbReference type="AlphaFoldDB" id="A0A9D2B3V9"/>
<accession>A0A9D2B3V9</accession>
<name>A0A9D2B3V9_9FIRM</name>
<dbReference type="PANTHER" id="PTHR43156">
    <property type="entry name" value="STAGE II SPORULATION PROTEIN E-RELATED"/>
    <property type="match status" value="1"/>
</dbReference>
<reference evidence="3" key="1">
    <citation type="journal article" date="2021" name="PeerJ">
        <title>Extensive microbial diversity within the chicken gut microbiome revealed by metagenomics and culture.</title>
        <authorList>
            <person name="Gilroy R."/>
            <person name="Ravi A."/>
            <person name="Getino M."/>
            <person name="Pursley I."/>
            <person name="Horton D.L."/>
            <person name="Alikhan N.F."/>
            <person name="Baker D."/>
            <person name="Gharbi K."/>
            <person name="Hall N."/>
            <person name="Watson M."/>
            <person name="Adriaenssens E.M."/>
            <person name="Foster-Nyarko E."/>
            <person name="Jarju S."/>
            <person name="Secka A."/>
            <person name="Antonio M."/>
            <person name="Oren A."/>
            <person name="Chaudhuri R.R."/>
            <person name="La Ragione R."/>
            <person name="Hildebrand F."/>
            <person name="Pallen M.J."/>
        </authorList>
    </citation>
    <scope>NUCLEOTIDE SEQUENCE</scope>
    <source>
        <strain evidence="3">ChiSjej1B19-8411</strain>
    </source>
</reference>
<dbReference type="GO" id="GO:0016791">
    <property type="term" value="F:phosphatase activity"/>
    <property type="evidence" value="ECO:0007669"/>
    <property type="project" value="TreeGrafter"/>
</dbReference>
<dbReference type="InterPro" id="IPR052016">
    <property type="entry name" value="Bact_Sigma-Reg"/>
</dbReference>
<dbReference type="EMBL" id="DXEX01000159">
    <property type="protein sequence ID" value="HIX59531.1"/>
    <property type="molecule type" value="Genomic_DNA"/>
</dbReference>
<dbReference type="PANTHER" id="PTHR43156:SF2">
    <property type="entry name" value="STAGE II SPORULATION PROTEIN E"/>
    <property type="match status" value="1"/>
</dbReference>
<keyword evidence="1" id="KW-0378">Hydrolase</keyword>
<dbReference type="Proteomes" id="UP000886817">
    <property type="component" value="Unassembled WGS sequence"/>
</dbReference>
<protein>
    <submittedName>
        <fullName evidence="3">SpoIIE family protein phosphatase</fullName>
    </submittedName>
</protein>
<evidence type="ECO:0000256" key="1">
    <source>
        <dbReference type="ARBA" id="ARBA00022801"/>
    </source>
</evidence>
<evidence type="ECO:0000313" key="3">
    <source>
        <dbReference type="EMBL" id="HIX59531.1"/>
    </source>
</evidence>
<reference evidence="3" key="2">
    <citation type="submission" date="2021-04" db="EMBL/GenBank/DDBJ databases">
        <authorList>
            <person name="Gilroy R."/>
        </authorList>
    </citation>
    <scope>NUCLEOTIDE SEQUENCE</scope>
    <source>
        <strain evidence="3">ChiSjej1B19-8411</strain>
    </source>
</reference>
<evidence type="ECO:0000313" key="4">
    <source>
        <dbReference type="Proteomes" id="UP000886817"/>
    </source>
</evidence>
<feature type="domain" description="PPM-type phosphatase" evidence="2">
    <location>
        <begin position="283"/>
        <end position="494"/>
    </location>
</feature>
<organism evidence="3 4">
    <name type="scientific">Candidatus Blautia gallistercoris</name>
    <dbReference type="NCBI Taxonomy" id="2838490"/>
    <lineage>
        <taxon>Bacteria</taxon>
        <taxon>Bacillati</taxon>
        <taxon>Bacillota</taxon>
        <taxon>Clostridia</taxon>
        <taxon>Lachnospirales</taxon>
        <taxon>Lachnospiraceae</taxon>
        <taxon>Blautia</taxon>
    </lineage>
</organism>
<evidence type="ECO:0000259" key="2">
    <source>
        <dbReference type="SMART" id="SM00331"/>
    </source>
</evidence>
<dbReference type="Pfam" id="PF07228">
    <property type="entry name" value="SpoIIE"/>
    <property type="match status" value="1"/>
</dbReference>
<sequence>MKEWIIAMLVIIGLLIIRDMAKTVFSGKSEQAAACAPLLESHPQKEQVERYAEAFQKLADTFYELPSYRETLGEEQKEQILRQCHDGVCGKCYQRELCWQNQGRQTLEGAYELIYAMEDGREETVRKARNDWMSLCGRSGQFYEEAWLFFQKEKQNLIWKNQMAESRKAVGQQLTEVSHLMRTVAEDLYEISAAQPFFLEQLRKKLKKKNVLLRHIWMVDREEGRKQMFLDMRTKDGQCVTIQEIAQVLSQLMDCPMTAVQDSRCTLNGEYHTVHFQEDVSYHVLFGVAKVTKEQELISGDNYSCCQEDNGSFLMCLSDGMGSGMEASKESEMVVELLEQFLEAGFSKETAVRMLNSALVLQREDGRFSTLDICTIDLYTGICDFLKAGASTTFIRRDHWVEAISSTSLAVGLIQQLDFEVASRKLYHGDFVIMITDGVLDALPEEKEEETMKEIILNLNVQTPKEMAREILERIMGYCEYEAKDDMTVLVTGMWKK</sequence>
<dbReference type="SMART" id="SM00331">
    <property type="entry name" value="PP2C_SIG"/>
    <property type="match status" value="1"/>
</dbReference>
<proteinExistence type="predicted"/>